<dbReference type="InterPro" id="IPR002859">
    <property type="entry name" value="PKD/REJ-like"/>
</dbReference>
<dbReference type="Proteomes" id="UP001347796">
    <property type="component" value="Unassembled WGS sequence"/>
</dbReference>
<gene>
    <name evidence="2" type="ORF">SNE40_001391</name>
</gene>
<organism evidence="2 3">
    <name type="scientific">Patella caerulea</name>
    <name type="common">Rayed Mediterranean limpet</name>
    <dbReference type="NCBI Taxonomy" id="87958"/>
    <lineage>
        <taxon>Eukaryota</taxon>
        <taxon>Metazoa</taxon>
        <taxon>Spiralia</taxon>
        <taxon>Lophotrochozoa</taxon>
        <taxon>Mollusca</taxon>
        <taxon>Gastropoda</taxon>
        <taxon>Patellogastropoda</taxon>
        <taxon>Patelloidea</taxon>
        <taxon>Patellidae</taxon>
        <taxon>Patella</taxon>
    </lineage>
</organism>
<accession>A0AAN8KIJ7</accession>
<name>A0AAN8KIJ7_PATCE</name>
<sequence>MINGDPKTISHKFAKAGYVIPQIKCTSDRRVEVLDLSDSLYIENEIRNLEAVVDSEYGMLDDVVQIIKMGQVDCLPVINVTCFNEHADDLNLRPTEFGNIIETSNTSTTLRYPYPDKYALITNCSNYLSYQIINMTYIVYSQCFDTLELFDRDYRDPLNPFTHIGTMISGRARVSGECRNMTNLIYVWTIQKSEGLSISYLQKKLFSTGHYRLELLMYFPFSPNDFIADFIYVQLRPPPLTAKIKGGAEIEICREMMLRLDVKSLSYDEEIGEGVTDPELSFEWSCYLFTDHLIS</sequence>
<evidence type="ECO:0000259" key="1">
    <source>
        <dbReference type="Pfam" id="PF02010"/>
    </source>
</evidence>
<evidence type="ECO:0000313" key="2">
    <source>
        <dbReference type="EMBL" id="KAK6196102.1"/>
    </source>
</evidence>
<feature type="domain" description="PKD/REJ-like" evidence="1">
    <location>
        <begin position="201"/>
        <end position="287"/>
    </location>
</feature>
<dbReference type="Pfam" id="PF02010">
    <property type="entry name" value="REJ"/>
    <property type="match status" value="1"/>
</dbReference>
<reference evidence="2 3" key="1">
    <citation type="submission" date="2024-01" db="EMBL/GenBank/DDBJ databases">
        <title>The genome of the rayed Mediterranean limpet Patella caerulea (Linnaeus, 1758).</title>
        <authorList>
            <person name="Anh-Thu Weber A."/>
            <person name="Halstead-Nussloch G."/>
        </authorList>
    </citation>
    <scope>NUCLEOTIDE SEQUENCE [LARGE SCALE GENOMIC DNA]</scope>
    <source>
        <strain evidence="2">AATW-2023a</strain>
        <tissue evidence="2">Whole specimen</tissue>
    </source>
</reference>
<keyword evidence="3" id="KW-1185">Reference proteome</keyword>
<protein>
    <recommendedName>
        <fullName evidence="1">PKD/REJ-like domain-containing protein</fullName>
    </recommendedName>
</protein>
<comment type="caution">
    <text evidence="2">The sequence shown here is derived from an EMBL/GenBank/DDBJ whole genome shotgun (WGS) entry which is preliminary data.</text>
</comment>
<dbReference type="AlphaFoldDB" id="A0AAN8KIJ7"/>
<dbReference type="EMBL" id="JAZGQO010000001">
    <property type="protein sequence ID" value="KAK6196102.1"/>
    <property type="molecule type" value="Genomic_DNA"/>
</dbReference>
<evidence type="ECO:0000313" key="3">
    <source>
        <dbReference type="Proteomes" id="UP001347796"/>
    </source>
</evidence>
<proteinExistence type="predicted"/>